<evidence type="ECO:0000256" key="2">
    <source>
        <dbReference type="ARBA" id="ARBA00023015"/>
    </source>
</evidence>
<dbReference type="InterPro" id="IPR005119">
    <property type="entry name" value="LysR_subst-bd"/>
</dbReference>
<dbReference type="InterPro" id="IPR036388">
    <property type="entry name" value="WH-like_DNA-bd_sf"/>
</dbReference>
<reference evidence="6 7" key="1">
    <citation type="journal article" date="2018" name="Nat. Biotechnol.">
        <title>A standardized bacterial taxonomy based on genome phylogeny substantially revises the tree of life.</title>
        <authorList>
            <person name="Parks D.H."/>
            <person name="Chuvochina M."/>
            <person name="Waite D.W."/>
            <person name="Rinke C."/>
            <person name="Skarshewski A."/>
            <person name="Chaumeil P.A."/>
            <person name="Hugenholtz P."/>
        </authorList>
    </citation>
    <scope>NUCLEOTIDE SEQUENCE [LARGE SCALE GENOMIC DNA]</scope>
    <source>
        <strain evidence="6">UBA10378</strain>
    </source>
</reference>
<dbReference type="Pfam" id="PF03466">
    <property type="entry name" value="LysR_substrate"/>
    <property type="match status" value="1"/>
</dbReference>
<gene>
    <name evidence="6" type="ORF">DD728_01690</name>
</gene>
<keyword evidence="2" id="KW-0805">Transcription regulation</keyword>
<dbReference type="InterPro" id="IPR036390">
    <property type="entry name" value="WH_DNA-bd_sf"/>
</dbReference>
<dbReference type="Gene3D" id="1.10.10.10">
    <property type="entry name" value="Winged helix-like DNA-binding domain superfamily/Winged helix DNA-binding domain"/>
    <property type="match status" value="1"/>
</dbReference>
<evidence type="ECO:0000313" key="7">
    <source>
        <dbReference type="Proteomes" id="UP000263957"/>
    </source>
</evidence>
<dbReference type="AlphaFoldDB" id="A0A356W2T1"/>
<dbReference type="PANTHER" id="PTHR30118:SF15">
    <property type="entry name" value="TRANSCRIPTIONAL REGULATORY PROTEIN"/>
    <property type="match status" value="1"/>
</dbReference>
<dbReference type="Proteomes" id="UP000263957">
    <property type="component" value="Unassembled WGS sequence"/>
</dbReference>
<organism evidence="6 7">
    <name type="scientific">Hyphomonas atlantica</name>
    <dbReference type="NCBI Taxonomy" id="1280948"/>
    <lineage>
        <taxon>Bacteria</taxon>
        <taxon>Pseudomonadati</taxon>
        <taxon>Pseudomonadota</taxon>
        <taxon>Alphaproteobacteria</taxon>
        <taxon>Hyphomonadales</taxon>
        <taxon>Hyphomonadaceae</taxon>
        <taxon>Hyphomonas</taxon>
    </lineage>
</organism>
<keyword evidence="4" id="KW-0804">Transcription</keyword>
<dbReference type="CDD" id="cd08459">
    <property type="entry name" value="PBP2_DntR_NahR_LinR_like"/>
    <property type="match status" value="1"/>
</dbReference>
<dbReference type="Pfam" id="PF00126">
    <property type="entry name" value="HTH_1"/>
    <property type="match status" value="1"/>
</dbReference>
<dbReference type="EMBL" id="DOGS01000037">
    <property type="protein sequence ID" value="HBQ47593.1"/>
    <property type="molecule type" value="Genomic_DNA"/>
</dbReference>
<dbReference type="Gene3D" id="3.40.190.10">
    <property type="entry name" value="Periplasmic binding protein-like II"/>
    <property type="match status" value="2"/>
</dbReference>
<dbReference type="InterPro" id="IPR000847">
    <property type="entry name" value="LysR_HTH_N"/>
</dbReference>
<protein>
    <recommendedName>
        <fullName evidence="5">HTH lysR-type domain-containing protein</fullName>
    </recommendedName>
</protein>
<dbReference type="InterPro" id="IPR050389">
    <property type="entry name" value="LysR-type_TF"/>
</dbReference>
<comment type="caution">
    <text evidence="6">The sequence shown here is derived from an EMBL/GenBank/DDBJ whole genome shotgun (WGS) entry which is preliminary data.</text>
</comment>
<proteinExistence type="inferred from homology"/>
<name>A0A356W2T1_9PROT</name>
<dbReference type="GO" id="GO:0003677">
    <property type="term" value="F:DNA binding"/>
    <property type="evidence" value="ECO:0007669"/>
    <property type="project" value="UniProtKB-KW"/>
</dbReference>
<keyword evidence="3" id="KW-0238">DNA-binding</keyword>
<evidence type="ECO:0000256" key="3">
    <source>
        <dbReference type="ARBA" id="ARBA00023125"/>
    </source>
</evidence>
<feature type="domain" description="HTH lysR-type" evidence="5">
    <location>
        <begin position="5"/>
        <end position="62"/>
    </location>
</feature>
<evidence type="ECO:0000259" key="5">
    <source>
        <dbReference type="PROSITE" id="PS50931"/>
    </source>
</evidence>
<accession>A0A356W2T1</accession>
<dbReference type="SUPFAM" id="SSF53850">
    <property type="entry name" value="Periplasmic binding protein-like II"/>
    <property type="match status" value="1"/>
</dbReference>
<evidence type="ECO:0000256" key="1">
    <source>
        <dbReference type="ARBA" id="ARBA00009437"/>
    </source>
</evidence>
<evidence type="ECO:0000313" key="6">
    <source>
        <dbReference type="EMBL" id="HBQ47593.1"/>
    </source>
</evidence>
<dbReference type="GO" id="GO:0003700">
    <property type="term" value="F:DNA-binding transcription factor activity"/>
    <property type="evidence" value="ECO:0007669"/>
    <property type="project" value="InterPro"/>
</dbReference>
<dbReference type="PROSITE" id="PS50931">
    <property type="entry name" value="HTH_LYSR"/>
    <property type="match status" value="1"/>
</dbReference>
<evidence type="ECO:0000256" key="4">
    <source>
        <dbReference type="ARBA" id="ARBA00023163"/>
    </source>
</evidence>
<comment type="similarity">
    <text evidence="1">Belongs to the LysR transcriptional regulatory family.</text>
</comment>
<dbReference type="SUPFAM" id="SSF46785">
    <property type="entry name" value="Winged helix' DNA-binding domain"/>
    <property type="match status" value="1"/>
</dbReference>
<sequence length="300" mass="33706">MKAHIGLHMLRLFCHVYQTRSVSVAAERCAISQSAASYLLAQTREQTGDPLFVRNREGMVPTSFASVFYAKVKPALETLDLAMTNIGTFDPASSNRSVRIAMSDIGEMQFIPALLRNMHHEAPDIVIETHALKTDDLDDALRTNQIDFAIGYLPTLVDRIPNTHLFDEKYVCLYSPRNSYLTGGMSLDAYLKCPHIEVVSPTSYHNSGDRFISEQLPERKLGLRVAHYSSVPSAISRTNMIVTVPSRIARAFQATHDLVYVDLPFETELIEVRLFWSDVFVAEPGLAWMKQKITEAIRAV</sequence>
<dbReference type="PANTHER" id="PTHR30118">
    <property type="entry name" value="HTH-TYPE TRANSCRIPTIONAL REGULATOR LEUO-RELATED"/>
    <property type="match status" value="1"/>
</dbReference>